<name>A0ABN1B159_9BACI</name>
<accession>A0ABN1B159</accession>
<dbReference type="InterPro" id="IPR003711">
    <property type="entry name" value="CarD-like/TRCF_RID"/>
</dbReference>
<comment type="caution">
    <text evidence="2">The sequence shown here is derived from an EMBL/GenBank/DDBJ whole genome shotgun (WGS) entry which is preliminary data.</text>
</comment>
<dbReference type="SUPFAM" id="SSF141259">
    <property type="entry name" value="CarD-like"/>
    <property type="match status" value="1"/>
</dbReference>
<reference evidence="2 3" key="1">
    <citation type="journal article" date="2019" name="Int. J. Syst. Evol. Microbiol.">
        <title>The Global Catalogue of Microorganisms (GCM) 10K type strain sequencing project: providing services to taxonomists for standard genome sequencing and annotation.</title>
        <authorList>
            <consortium name="The Broad Institute Genomics Platform"/>
            <consortium name="The Broad Institute Genome Sequencing Center for Infectious Disease"/>
            <person name="Wu L."/>
            <person name="Ma J."/>
        </authorList>
    </citation>
    <scope>NUCLEOTIDE SEQUENCE [LARGE SCALE GENOMIC DNA]</scope>
    <source>
        <strain evidence="2 3">JCM 12389</strain>
    </source>
</reference>
<dbReference type="RefSeq" id="WP_343838789.1">
    <property type="nucleotide sequence ID" value="NZ_BAAADO010000002.1"/>
</dbReference>
<dbReference type="EMBL" id="BAAADO010000002">
    <property type="protein sequence ID" value="GAA0488212.1"/>
    <property type="molecule type" value="Genomic_DNA"/>
</dbReference>
<dbReference type="Proteomes" id="UP001500880">
    <property type="component" value="Unassembled WGS sequence"/>
</dbReference>
<dbReference type="Gene3D" id="2.40.10.170">
    <property type="match status" value="1"/>
</dbReference>
<evidence type="ECO:0000259" key="1">
    <source>
        <dbReference type="SMART" id="SM01058"/>
    </source>
</evidence>
<dbReference type="Pfam" id="PF02559">
    <property type="entry name" value="CarD_TRCF_RID"/>
    <property type="match status" value="1"/>
</dbReference>
<proteinExistence type="predicted"/>
<dbReference type="Gene3D" id="1.20.58.1290">
    <property type="entry name" value="CarD-like, C-terminal domain"/>
    <property type="match status" value="1"/>
</dbReference>
<dbReference type="Pfam" id="PF21095">
    <property type="entry name" value="CarD_C"/>
    <property type="match status" value="1"/>
</dbReference>
<dbReference type="InterPro" id="IPR036101">
    <property type="entry name" value="CarD-like/TRCF_RID_sf"/>
</dbReference>
<sequence>MFTIGDKIFYPMHGAGVIEGIEEKEFRGEKKLYYIMKIPTQNMNVMIPKGNEDKLKLRKIVDSDKLEEMQTALTTDDDDLNVHPNQRHRVYMEKIKSGDIVEEAKVIRDLTRISRNKTLGTADKNMLTNAQQVLISELVMVKNIDENKAHQYLDEVMKQGFGA</sequence>
<protein>
    <submittedName>
        <fullName evidence="2">CarD family transcriptional regulator</fullName>
    </submittedName>
</protein>
<dbReference type="PANTHER" id="PTHR38447">
    <property type="entry name" value="TRANSCRIPTION FACTOR YDEB-RELATED"/>
    <property type="match status" value="1"/>
</dbReference>
<dbReference type="PANTHER" id="PTHR38447:SF1">
    <property type="entry name" value="RNA POLYMERASE-BINDING TRANSCRIPTION FACTOR CARD"/>
    <property type="match status" value="1"/>
</dbReference>
<dbReference type="InterPro" id="IPR042215">
    <property type="entry name" value="CarD-like_C"/>
</dbReference>
<evidence type="ECO:0000313" key="2">
    <source>
        <dbReference type="EMBL" id="GAA0488212.1"/>
    </source>
</evidence>
<dbReference type="InterPro" id="IPR048792">
    <property type="entry name" value="CarD_C"/>
</dbReference>
<keyword evidence="3" id="KW-1185">Reference proteome</keyword>
<dbReference type="SMART" id="SM01058">
    <property type="entry name" value="CarD_TRCF"/>
    <property type="match status" value="1"/>
</dbReference>
<evidence type="ECO:0000313" key="3">
    <source>
        <dbReference type="Proteomes" id="UP001500880"/>
    </source>
</evidence>
<feature type="domain" description="CarD-like/TRCF RNAP-interacting" evidence="1">
    <location>
        <begin position="1"/>
        <end position="111"/>
    </location>
</feature>
<organism evidence="2 3">
    <name type="scientific">Salinibacillus aidingensis</name>
    <dbReference type="NCBI Taxonomy" id="237684"/>
    <lineage>
        <taxon>Bacteria</taxon>
        <taxon>Bacillati</taxon>
        <taxon>Bacillota</taxon>
        <taxon>Bacilli</taxon>
        <taxon>Bacillales</taxon>
        <taxon>Bacillaceae</taxon>
        <taxon>Salinibacillus</taxon>
    </lineage>
</organism>
<dbReference type="InterPro" id="IPR052531">
    <property type="entry name" value="CarD-like_regulator"/>
</dbReference>
<gene>
    <name evidence="2" type="ORF">GCM10008986_12290</name>
</gene>